<dbReference type="GO" id="GO:0016740">
    <property type="term" value="F:transferase activity"/>
    <property type="evidence" value="ECO:0007669"/>
    <property type="project" value="UniProtKB-KW"/>
</dbReference>
<feature type="domain" description="N-acetyltransferase" evidence="1">
    <location>
        <begin position="13"/>
        <end position="99"/>
    </location>
</feature>
<sequence>MRNDMMADDYTFSINKNMNQFELVVDEDNIAFLEFYTDGKKIFLNHTEVPVDLRGRGIAAKLVEKSLAYCRENNLIVVPACSYVAHFIDDNPQWNDVLSEGYQM</sequence>
<dbReference type="EMBL" id="WOWP01000011">
    <property type="protein sequence ID" value="MUV02718.1"/>
    <property type="molecule type" value="Genomic_DNA"/>
</dbReference>
<keyword evidence="3" id="KW-1185">Reference proteome</keyword>
<dbReference type="PROSITE" id="PS51729">
    <property type="entry name" value="GNAT_YJDJ"/>
    <property type="match status" value="1"/>
</dbReference>
<dbReference type="AlphaFoldDB" id="A0A6N8HDL3"/>
<dbReference type="Proteomes" id="UP000433945">
    <property type="component" value="Unassembled WGS sequence"/>
</dbReference>
<comment type="caution">
    <text evidence="2">The sequence shown here is derived from an EMBL/GenBank/DDBJ whole genome shotgun (WGS) entry which is preliminary data.</text>
</comment>
<name>A0A6N8HDL3_9FLAO</name>
<evidence type="ECO:0000259" key="1">
    <source>
        <dbReference type="PROSITE" id="PS51729"/>
    </source>
</evidence>
<keyword evidence="2" id="KW-0808">Transferase</keyword>
<reference evidence="2 3" key="1">
    <citation type="submission" date="2019-12" db="EMBL/GenBank/DDBJ databases">
        <authorList>
            <person name="Sun J.-Q."/>
        </authorList>
    </citation>
    <scope>NUCLEOTIDE SEQUENCE [LARGE SCALE GENOMIC DNA]</scope>
    <source>
        <strain evidence="2 3">JCM 17928</strain>
    </source>
</reference>
<dbReference type="InterPro" id="IPR045057">
    <property type="entry name" value="Gcn5-rel_NAT"/>
</dbReference>
<dbReference type="Gene3D" id="3.40.630.30">
    <property type="match status" value="1"/>
</dbReference>
<protein>
    <submittedName>
        <fullName evidence="2">N-acetyltransferase</fullName>
    </submittedName>
</protein>
<dbReference type="InterPro" id="IPR016181">
    <property type="entry name" value="Acyl_CoA_acyltransferase"/>
</dbReference>
<evidence type="ECO:0000313" key="2">
    <source>
        <dbReference type="EMBL" id="MUV02718.1"/>
    </source>
</evidence>
<dbReference type="PANTHER" id="PTHR31435:SF10">
    <property type="entry name" value="BSR4717 PROTEIN"/>
    <property type="match status" value="1"/>
</dbReference>
<proteinExistence type="predicted"/>
<gene>
    <name evidence="2" type="ORF">GN157_03255</name>
</gene>
<accession>A0A6N8HDL3</accession>
<dbReference type="InterPro" id="IPR031165">
    <property type="entry name" value="GNAT_YJDJ"/>
</dbReference>
<dbReference type="Pfam" id="PF14542">
    <property type="entry name" value="Acetyltransf_CG"/>
    <property type="match status" value="1"/>
</dbReference>
<dbReference type="SUPFAM" id="SSF55729">
    <property type="entry name" value="Acyl-CoA N-acyltransferases (Nat)"/>
    <property type="match status" value="1"/>
</dbReference>
<evidence type="ECO:0000313" key="3">
    <source>
        <dbReference type="Proteomes" id="UP000433945"/>
    </source>
</evidence>
<organism evidence="2 3">
    <name type="scientific">Flavobacterium rakeshii</name>
    <dbReference type="NCBI Taxonomy" id="1038845"/>
    <lineage>
        <taxon>Bacteria</taxon>
        <taxon>Pseudomonadati</taxon>
        <taxon>Bacteroidota</taxon>
        <taxon>Flavobacteriia</taxon>
        <taxon>Flavobacteriales</taxon>
        <taxon>Flavobacteriaceae</taxon>
        <taxon>Flavobacterium</taxon>
    </lineage>
</organism>
<dbReference type="PANTHER" id="PTHR31435">
    <property type="entry name" value="PROTEIN NATD1"/>
    <property type="match status" value="1"/>
</dbReference>